<keyword evidence="2" id="KW-1185">Reference proteome</keyword>
<dbReference type="Proteomes" id="UP000184474">
    <property type="component" value="Unassembled WGS sequence"/>
</dbReference>
<dbReference type="AlphaFoldDB" id="A0A1M6VLK7"/>
<accession>A0A1M6VLK7</accession>
<protein>
    <recommendedName>
        <fullName evidence="3">DUF1569 domain-containing protein</fullName>
    </recommendedName>
</protein>
<reference evidence="2" key="1">
    <citation type="submission" date="2016-11" db="EMBL/GenBank/DDBJ databases">
        <authorList>
            <person name="Varghese N."/>
            <person name="Submissions S."/>
        </authorList>
    </citation>
    <scope>NUCLEOTIDE SEQUENCE [LARGE SCALE GENOMIC DNA]</scope>
    <source>
        <strain evidence="2">DSM 26134</strain>
    </source>
</reference>
<dbReference type="InterPro" id="IPR011463">
    <property type="entry name" value="DUF1569"/>
</dbReference>
<dbReference type="STRING" id="156994.SAMN04488028_109102"/>
<organism evidence="1 2">
    <name type="scientific">Reichenbachiella agariperforans</name>
    <dbReference type="NCBI Taxonomy" id="156994"/>
    <lineage>
        <taxon>Bacteria</taxon>
        <taxon>Pseudomonadati</taxon>
        <taxon>Bacteroidota</taxon>
        <taxon>Cytophagia</taxon>
        <taxon>Cytophagales</taxon>
        <taxon>Reichenbachiellaceae</taxon>
        <taxon>Reichenbachiella</taxon>
    </lineage>
</organism>
<dbReference type="EMBL" id="FRAA01000009">
    <property type="protein sequence ID" value="SHK82380.1"/>
    <property type="molecule type" value="Genomic_DNA"/>
</dbReference>
<gene>
    <name evidence="1" type="ORF">SAMN04488028_109102</name>
</gene>
<evidence type="ECO:0000313" key="1">
    <source>
        <dbReference type="EMBL" id="SHK82380.1"/>
    </source>
</evidence>
<evidence type="ECO:0000313" key="2">
    <source>
        <dbReference type="Proteomes" id="UP000184474"/>
    </source>
</evidence>
<dbReference type="Gene3D" id="1.20.120.450">
    <property type="entry name" value="dinb family like domain"/>
    <property type="match status" value="1"/>
</dbReference>
<sequence>MKTIFDQNVLSELQLRIDNLSPQATAAWGKMNTYQMLRHCILSERMFLGDNQYKRLFIGRLFGKVALKGILKNDNPLKENQPTHPAFKITGEGDIVPLKNNWKTLLERYSTISPDELAGFLHPFFGAMTRDQIGQYVYKHTDHHLRQFKA</sequence>
<dbReference type="InterPro" id="IPR034660">
    <property type="entry name" value="DinB/YfiT-like"/>
</dbReference>
<proteinExistence type="predicted"/>
<dbReference type="SUPFAM" id="SSF109854">
    <property type="entry name" value="DinB/YfiT-like putative metalloenzymes"/>
    <property type="match status" value="1"/>
</dbReference>
<name>A0A1M6VLK7_REIAG</name>
<dbReference type="RefSeq" id="WP_073124945.1">
    <property type="nucleotide sequence ID" value="NZ_FRAA01000009.1"/>
</dbReference>
<evidence type="ECO:0008006" key="3">
    <source>
        <dbReference type="Google" id="ProtNLM"/>
    </source>
</evidence>
<dbReference type="Pfam" id="PF07606">
    <property type="entry name" value="DUF1569"/>
    <property type="match status" value="1"/>
</dbReference>